<evidence type="ECO:0000313" key="3">
    <source>
        <dbReference type="Proteomes" id="UP000472272"/>
    </source>
</evidence>
<dbReference type="Gene3D" id="3.40.50.300">
    <property type="entry name" value="P-loop containing nucleotide triphosphate hydrolases"/>
    <property type="match status" value="1"/>
</dbReference>
<dbReference type="GeneTree" id="ENSGT00940000182115"/>
<dbReference type="Pfam" id="PF08477">
    <property type="entry name" value="Roc"/>
    <property type="match status" value="1"/>
</dbReference>
<dbReference type="SUPFAM" id="SSF52540">
    <property type="entry name" value="P-loop containing nucleoside triphosphate hydrolases"/>
    <property type="match status" value="1"/>
</dbReference>
<proteinExistence type="predicted"/>
<reference evidence="2" key="3">
    <citation type="submission" date="2025-09" db="UniProtKB">
        <authorList>
            <consortium name="Ensembl"/>
        </authorList>
    </citation>
    <scope>IDENTIFICATION</scope>
</reference>
<keyword evidence="1" id="KW-0732">Signal</keyword>
<reference evidence="2" key="2">
    <citation type="submission" date="2025-08" db="UniProtKB">
        <authorList>
            <consortium name="Ensembl"/>
        </authorList>
    </citation>
    <scope>IDENTIFICATION</scope>
</reference>
<sequence>MHIIFLVAIIFSNFEVTLNRNAKEENKKIHQQNLWKFLFTSCIYSGPNVANSSPDRVFKVVFLGNSGVGKSTFIHRFCYNRFLAGISSTIGNSGSQTAERRI</sequence>
<organism evidence="2 3">
    <name type="scientific">Podarcis muralis</name>
    <name type="common">Wall lizard</name>
    <name type="synonym">Lacerta muralis</name>
    <dbReference type="NCBI Taxonomy" id="64176"/>
    <lineage>
        <taxon>Eukaryota</taxon>
        <taxon>Metazoa</taxon>
        <taxon>Chordata</taxon>
        <taxon>Craniata</taxon>
        <taxon>Vertebrata</taxon>
        <taxon>Euteleostomi</taxon>
        <taxon>Lepidosauria</taxon>
        <taxon>Squamata</taxon>
        <taxon>Bifurcata</taxon>
        <taxon>Unidentata</taxon>
        <taxon>Episquamata</taxon>
        <taxon>Laterata</taxon>
        <taxon>Lacertibaenia</taxon>
        <taxon>Lacertidae</taxon>
        <taxon>Podarcis</taxon>
    </lineage>
</organism>
<dbReference type="Ensembl" id="ENSPMRT00000010388.1">
    <property type="protein sequence ID" value="ENSPMRP00000009745.1"/>
    <property type="gene ID" value="ENSPMRG00000006529.1"/>
</dbReference>
<feature type="chain" id="PRO_5025431863" evidence="1">
    <location>
        <begin position="20"/>
        <end position="102"/>
    </location>
</feature>
<keyword evidence="3" id="KW-1185">Reference proteome</keyword>
<name>A0A670ICU7_PODMU</name>
<dbReference type="AlphaFoldDB" id="A0A670ICU7"/>
<protein>
    <submittedName>
        <fullName evidence="2">Uncharacterized protein</fullName>
    </submittedName>
</protein>
<accession>A0A670ICU7</accession>
<evidence type="ECO:0000313" key="2">
    <source>
        <dbReference type="Ensembl" id="ENSPMRP00000009745.1"/>
    </source>
</evidence>
<evidence type="ECO:0000256" key="1">
    <source>
        <dbReference type="SAM" id="SignalP"/>
    </source>
</evidence>
<reference evidence="2 3" key="1">
    <citation type="journal article" date="2019" name="Proc. Natl. Acad. Sci. U.S.A.">
        <title>Regulatory changes in pterin and carotenoid genes underlie balanced color polymorphisms in the wall lizard.</title>
        <authorList>
            <person name="Andrade P."/>
            <person name="Pinho C."/>
            <person name="Perez I de Lanuza G."/>
            <person name="Afonso S."/>
            <person name="Brejcha J."/>
            <person name="Rubin C.J."/>
            <person name="Wallerman O."/>
            <person name="Pereira P."/>
            <person name="Sabatino S.J."/>
            <person name="Bellati A."/>
            <person name="Pellitteri-Rosa D."/>
            <person name="Bosakova Z."/>
            <person name="Bunikis I."/>
            <person name="Carretero M.A."/>
            <person name="Feiner N."/>
            <person name="Marsik P."/>
            <person name="Pauperio F."/>
            <person name="Salvi D."/>
            <person name="Soler L."/>
            <person name="While G.M."/>
            <person name="Uller T."/>
            <person name="Font E."/>
            <person name="Andersson L."/>
            <person name="Carneiro M."/>
        </authorList>
    </citation>
    <scope>NUCLEOTIDE SEQUENCE</scope>
</reference>
<dbReference type="InterPro" id="IPR027417">
    <property type="entry name" value="P-loop_NTPase"/>
</dbReference>
<feature type="signal peptide" evidence="1">
    <location>
        <begin position="1"/>
        <end position="19"/>
    </location>
</feature>
<dbReference type="Proteomes" id="UP000472272">
    <property type="component" value="Chromosome 1"/>
</dbReference>